<dbReference type="Pfam" id="PF06985">
    <property type="entry name" value="HET"/>
    <property type="match status" value="1"/>
</dbReference>
<reference evidence="3 4" key="1">
    <citation type="submission" date="2015-09" db="EMBL/GenBank/DDBJ databases">
        <title>Draft genome of a European isolate of the apple canker pathogen Neonectria ditissima.</title>
        <authorList>
            <person name="Gomez-Cortecero A."/>
            <person name="Harrison R.J."/>
            <person name="Armitage A.D."/>
        </authorList>
    </citation>
    <scope>NUCLEOTIDE SEQUENCE [LARGE SCALE GENOMIC DNA]</scope>
    <source>
        <strain evidence="3 4">R09/05</strain>
    </source>
</reference>
<dbReference type="AlphaFoldDB" id="A0A0P7BL62"/>
<name>A0A0P7BL62_9HYPO</name>
<dbReference type="InterPro" id="IPR010730">
    <property type="entry name" value="HET"/>
</dbReference>
<dbReference type="EMBL" id="LKCW01000070">
    <property type="protein sequence ID" value="KPM41122.1"/>
    <property type="molecule type" value="Genomic_DNA"/>
</dbReference>
<accession>A0A0P7BL62</accession>
<evidence type="ECO:0000259" key="2">
    <source>
        <dbReference type="Pfam" id="PF06985"/>
    </source>
</evidence>
<dbReference type="OrthoDB" id="5362512at2759"/>
<comment type="caution">
    <text evidence="3">The sequence shown here is derived from an EMBL/GenBank/DDBJ whole genome shotgun (WGS) entry which is preliminary data.</text>
</comment>
<feature type="region of interest" description="Disordered" evidence="1">
    <location>
        <begin position="125"/>
        <end position="146"/>
    </location>
</feature>
<feature type="domain" description="Heterokaryon incompatibility" evidence="2">
    <location>
        <begin position="208"/>
        <end position="373"/>
    </location>
</feature>
<sequence>MICPTCHQILTRAAEWEPIWSGEYYSQHSPHHTTTQSLQSSLDAKCLVCVAFWSKFTPEERKTIFEAASSTAGNAPEVPELLSMQISAMNNPDELDFSLQLSPRLLEKVGDFQRSTWFRAERVKDREEDGRANRPQVPIISDSTKSSETLSQAKRWFDDCLENHTECNSPSHGSWYPTRLLDSGPLDTSDGSTVQLIETQAKAPTGPYTTLSHSWGKGHSLTLNRASYPVLLEGVPLSTLPQTFQDALFVSRQIGVRYFWVDAMCIFQDEHDLSDWNRETSLMHKIYLNSICNIVAAETPDSSHSIFAVRDPGDVAFASTEAIFKSVRHQRAFHADCPPANETFVHKYVISDCTFWDQVADARINTRGWVLQERFMSPRGLHFGAQQLFWECRERDAAEVAPCGLRSSAPSMGFKMDFTDERSRVPKEDLMYDHWEDRGYAPWSSLVETYSACELSYPSDKLVAFSAIMKQIGAVFEDEYVAGISHRFFEHELLWCLNMETTVRPYGPSRPTGETSRYETYVAPSWSWASVKGKVQMGDTDITSTLLIRADKYKLEYVTEDKTGAVRGGWLQLSGSLKPVKLLRRPAVQNSYRMWDVVVNGLEITKDESTNSWGVSLDVPQENFAEENEKNLLYCMPAREYYDGPDQVLSVHMEALLFKVVDAGKGTFERIGLLRGDGDKIGKVLTSKTADEKVLPCVKYKDGRHSILVV</sequence>
<dbReference type="PANTHER" id="PTHR33112:SF11">
    <property type="entry name" value="HETEROKARYON INCOMPATIBILITY DOMAIN-CONTAINING PROTEIN"/>
    <property type="match status" value="1"/>
</dbReference>
<evidence type="ECO:0000313" key="3">
    <source>
        <dbReference type="EMBL" id="KPM41122.1"/>
    </source>
</evidence>
<dbReference type="Proteomes" id="UP000050424">
    <property type="component" value="Unassembled WGS sequence"/>
</dbReference>
<evidence type="ECO:0000256" key="1">
    <source>
        <dbReference type="SAM" id="MobiDB-lite"/>
    </source>
</evidence>
<gene>
    <name evidence="3" type="ORF">AK830_g5438</name>
</gene>
<keyword evidence="4" id="KW-1185">Reference proteome</keyword>
<proteinExistence type="predicted"/>
<dbReference type="STRING" id="78410.A0A0P7BL62"/>
<evidence type="ECO:0000313" key="4">
    <source>
        <dbReference type="Proteomes" id="UP000050424"/>
    </source>
</evidence>
<protein>
    <recommendedName>
        <fullName evidence="2">Heterokaryon incompatibility domain-containing protein</fullName>
    </recommendedName>
</protein>
<dbReference type="PANTHER" id="PTHR33112">
    <property type="entry name" value="DOMAIN PROTEIN, PUTATIVE-RELATED"/>
    <property type="match status" value="1"/>
</dbReference>
<organism evidence="3 4">
    <name type="scientific">Neonectria ditissima</name>
    <dbReference type="NCBI Taxonomy" id="78410"/>
    <lineage>
        <taxon>Eukaryota</taxon>
        <taxon>Fungi</taxon>
        <taxon>Dikarya</taxon>
        <taxon>Ascomycota</taxon>
        <taxon>Pezizomycotina</taxon>
        <taxon>Sordariomycetes</taxon>
        <taxon>Hypocreomycetidae</taxon>
        <taxon>Hypocreales</taxon>
        <taxon>Nectriaceae</taxon>
        <taxon>Neonectria</taxon>
    </lineage>
</organism>